<reference evidence="5 6" key="1">
    <citation type="journal article" date="2019" name="Int. J. Syst. Evol. Microbiol.">
        <title>The Global Catalogue of Microorganisms (GCM) 10K type strain sequencing project: providing services to taxonomists for standard genome sequencing and annotation.</title>
        <authorList>
            <consortium name="The Broad Institute Genomics Platform"/>
            <consortium name="The Broad Institute Genome Sequencing Center for Infectious Disease"/>
            <person name="Wu L."/>
            <person name="Ma J."/>
        </authorList>
    </citation>
    <scope>NUCLEOTIDE SEQUENCE [LARGE SCALE GENOMIC DNA]</scope>
    <source>
        <strain evidence="5 6">JCM 14545</strain>
    </source>
</reference>
<dbReference type="Proteomes" id="UP001501116">
    <property type="component" value="Unassembled WGS sequence"/>
</dbReference>
<evidence type="ECO:0000313" key="6">
    <source>
        <dbReference type="Proteomes" id="UP001501116"/>
    </source>
</evidence>
<name>A0ABN2RTL8_9PSEU</name>
<dbReference type="PANTHER" id="PTHR42877:SF4">
    <property type="entry name" value="FAD_NAD(P)-BINDING DOMAIN-CONTAINING PROTEIN-RELATED"/>
    <property type="match status" value="1"/>
</dbReference>
<evidence type="ECO:0000256" key="3">
    <source>
        <dbReference type="ARBA" id="ARBA00022827"/>
    </source>
</evidence>
<protein>
    <submittedName>
        <fullName evidence="5">NAD(P)/FAD-dependent oxidoreductase</fullName>
    </submittedName>
</protein>
<comment type="similarity">
    <text evidence="1">Belongs to the FAD-binding monooxygenase family.</text>
</comment>
<gene>
    <name evidence="5" type="ORF">GCM10009754_57280</name>
</gene>
<evidence type="ECO:0000256" key="1">
    <source>
        <dbReference type="ARBA" id="ARBA00010139"/>
    </source>
</evidence>
<dbReference type="InterPro" id="IPR020946">
    <property type="entry name" value="Flavin_mOase-like"/>
</dbReference>
<evidence type="ECO:0000256" key="2">
    <source>
        <dbReference type="ARBA" id="ARBA00022630"/>
    </source>
</evidence>
<dbReference type="SUPFAM" id="SSF51905">
    <property type="entry name" value="FAD/NAD(P)-binding domain"/>
    <property type="match status" value="1"/>
</dbReference>
<dbReference type="PRINTS" id="PR00368">
    <property type="entry name" value="FADPNR"/>
</dbReference>
<proteinExistence type="inferred from homology"/>
<evidence type="ECO:0000256" key="4">
    <source>
        <dbReference type="ARBA" id="ARBA00023002"/>
    </source>
</evidence>
<dbReference type="InterPro" id="IPR036188">
    <property type="entry name" value="FAD/NAD-bd_sf"/>
</dbReference>
<dbReference type="InterPro" id="IPR051209">
    <property type="entry name" value="FAD-bind_Monooxygenase_sf"/>
</dbReference>
<keyword evidence="3" id="KW-0274">FAD</keyword>
<keyword evidence="6" id="KW-1185">Reference proteome</keyword>
<keyword evidence="2" id="KW-0285">Flavoprotein</keyword>
<dbReference type="PRINTS" id="PR00469">
    <property type="entry name" value="PNDRDTASEII"/>
</dbReference>
<evidence type="ECO:0000313" key="5">
    <source>
        <dbReference type="EMBL" id="GAA1974663.1"/>
    </source>
</evidence>
<dbReference type="Pfam" id="PF00743">
    <property type="entry name" value="FMO-like"/>
    <property type="match status" value="1"/>
</dbReference>
<sequence length="497" mass="54307">MEPAGVSSYREGVDMVTGTPRVAIVGAGMAGLCMAAKLRQAGFDDFVVHERADEVGGTWRDNTYPGLSCDVPARFYSFSFAPNPGWTRNFAPGAEIQRYFVRSSAELGLRPHIRFRSAITEAGWDGRRYRLHTADGATDHADVLIAATGILREPKTPDIPGIGTFDGAAFHSARWDHSVPLRGKKVAVIGTGSTGVQITSALAGVAAPLKLFQRTPQWILPLPRLPYSAASRAALANAPKLNRLSYRAYQTIMEQIFGKAAVEPGWQRSGVAAVCRSYLRMAIPDRRLRAKLTPPDDPMCKRLIMSAAFYPAVRRDDVDLVTAGIERIEPTGIRTTDGRLHEADVLVFATGFDAHAFLRPMELTGEDGRTLDEAWRDGPRGYRTVAVPGFPNFFTLIGPHSPIGNHSLIAIAETQADYVLRWLERMRAGEASSIVPTAEATDEFNAALRGAMPSTVWTTGCDSWYLGADGVPELWPWTPAVHRDMLAEPVPAHFRIA</sequence>
<accession>A0ABN2RTL8</accession>
<dbReference type="EMBL" id="BAAANN010000025">
    <property type="protein sequence ID" value="GAA1974663.1"/>
    <property type="molecule type" value="Genomic_DNA"/>
</dbReference>
<keyword evidence="4" id="KW-0560">Oxidoreductase</keyword>
<organism evidence="5 6">
    <name type="scientific">Amycolatopsis minnesotensis</name>
    <dbReference type="NCBI Taxonomy" id="337894"/>
    <lineage>
        <taxon>Bacteria</taxon>
        <taxon>Bacillati</taxon>
        <taxon>Actinomycetota</taxon>
        <taxon>Actinomycetes</taxon>
        <taxon>Pseudonocardiales</taxon>
        <taxon>Pseudonocardiaceae</taxon>
        <taxon>Amycolatopsis</taxon>
    </lineage>
</organism>
<dbReference type="PANTHER" id="PTHR42877">
    <property type="entry name" value="L-ORNITHINE N(5)-MONOOXYGENASE-RELATED"/>
    <property type="match status" value="1"/>
</dbReference>
<comment type="caution">
    <text evidence="5">The sequence shown here is derived from an EMBL/GenBank/DDBJ whole genome shotgun (WGS) entry which is preliminary data.</text>
</comment>
<dbReference type="Gene3D" id="3.50.50.60">
    <property type="entry name" value="FAD/NAD(P)-binding domain"/>
    <property type="match status" value="2"/>
</dbReference>